<dbReference type="Gene3D" id="3.20.20.150">
    <property type="entry name" value="Divalent-metal-dependent TIM barrel enzymes"/>
    <property type="match status" value="1"/>
</dbReference>
<dbReference type="InterPro" id="IPR050312">
    <property type="entry name" value="IolE/XylAMocC-like"/>
</dbReference>
<evidence type="ECO:0000313" key="2">
    <source>
        <dbReference type="EMBL" id="NBC69551.1"/>
    </source>
</evidence>
<proteinExistence type="predicted"/>
<protein>
    <submittedName>
        <fullName evidence="2">TIM barrel protein</fullName>
    </submittedName>
</protein>
<comment type="caution">
    <text evidence="2">The sequence shown here is derived from an EMBL/GenBank/DDBJ whole genome shotgun (WGS) entry which is preliminary data.</text>
</comment>
<accession>A0A7X4YNC9</accession>
<dbReference type="Pfam" id="PF01261">
    <property type="entry name" value="AP_endonuc_2"/>
    <property type="match status" value="1"/>
</dbReference>
<gene>
    <name evidence="2" type="ORF">GT003_11155</name>
</gene>
<evidence type="ECO:0000313" key="3">
    <source>
        <dbReference type="Proteomes" id="UP000558113"/>
    </source>
</evidence>
<dbReference type="PANTHER" id="PTHR12110">
    <property type="entry name" value="HYDROXYPYRUVATE ISOMERASE"/>
    <property type="match status" value="1"/>
</dbReference>
<dbReference type="EMBL" id="JAAAMU010000005">
    <property type="protein sequence ID" value="NBC69551.1"/>
    <property type="molecule type" value="Genomic_DNA"/>
</dbReference>
<organism evidence="2 3">
    <name type="scientific">Paenibacillus sacheonensis</name>
    <dbReference type="NCBI Taxonomy" id="742054"/>
    <lineage>
        <taxon>Bacteria</taxon>
        <taxon>Bacillati</taxon>
        <taxon>Bacillota</taxon>
        <taxon>Bacilli</taxon>
        <taxon>Bacillales</taxon>
        <taxon>Paenibacillaceae</taxon>
        <taxon>Paenibacillus</taxon>
    </lineage>
</organism>
<sequence>MSASESNQLTRIGRWGYAGPWYGGLTTQSEHPLLGRLAMLRRFGLEVFTVGLTDWDSLREQERKTIVDLLDAYGMQLAVHIGYPYITASDEEIRANNAHILLALSRLAMYRQPAIVTTEPRYSHRFDKRLPLDHALERLSKSIAPIAAGCRDLGVRLGIENHGDFYCSDLVQVCRETPDLYLFLDTGNTFLIGERPLEAFRTAAPYVIGAHFKDHKVRPRLDARPLHLEIGPSALGDGDVPLQACYDLLAEQAPYPYELIMEIEMICPDDESPIDCLNRSIAYIRTLDGEQG</sequence>
<dbReference type="OrthoDB" id="256906at2"/>
<dbReference type="InterPro" id="IPR036237">
    <property type="entry name" value="Xyl_isomerase-like_sf"/>
</dbReference>
<feature type="domain" description="Xylose isomerase-like TIM barrel" evidence="1">
    <location>
        <begin position="40"/>
        <end position="272"/>
    </location>
</feature>
<keyword evidence="3" id="KW-1185">Reference proteome</keyword>
<dbReference type="SUPFAM" id="SSF51658">
    <property type="entry name" value="Xylose isomerase-like"/>
    <property type="match status" value="1"/>
</dbReference>
<dbReference type="AlphaFoldDB" id="A0A7X4YNC9"/>
<reference evidence="2 3" key="1">
    <citation type="submission" date="2020-01" db="EMBL/GenBank/DDBJ databases">
        <title>Paenibacillus soybeanensis sp. nov. isolated from the nodules of soybean (Glycine max(L.) Merr).</title>
        <authorList>
            <person name="Wang H."/>
        </authorList>
    </citation>
    <scope>NUCLEOTIDE SEQUENCE [LARGE SCALE GENOMIC DNA]</scope>
    <source>
        <strain evidence="2 3">DSM 23054</strain>
    </source>
</reference>
<dbReference type="Proteomes" id="UP000558113">
    <property type="component" value="Unassembled WGS sequence"/>
</dbReference>
<name>A0A7X4YNC9_9BACL</name>
<dbReference type="PANTHER" id="PTHR12110:SF53">
    <property type="entry name" value="BLR5974 PROTEIN"/>
    <property type="match status" value="1"/>
</dbReference>
<dbReference type="InterPro" id="IPR013022">
    <property type="entry name" value="Xyl_isomerase-like_TIM-brl"/>
</dbReference>
<dbReference type="RefSeq" id="WP_161697543.1">
    <property type="nucleotide sequence ID" value="NZ_JAAAMU010000005.1"/>
</dbReference>
<evidence type="ECO:0000259" key="1">
    <source>
        <dbReference type="Pfam" id="PF01261"/>
    </source>
</evidence>